<dbReference type="SUPFAM" id="SSF56801">
    <property type="entry name" value="Acetyl-CoA synthetase-like"/>
    <property type="match status" value="1"/>
</dbReference>
<dbReference type="RefSeq" id="WP_132874229.1">
    <property type="nucleotide sequence ID" value="NZ_SMGG01000006.1"/>
</dbReference>
<gene>
    <name evidence="2" type="ORF">C8D98_2250</name>
</gene>
<dbReference type="PANTHER" id="PTHR43813:SF1">
    <property type="entry name" value="ACYL-ACTIVATING ENZYME 16, CHLOROPLASTIC-RELATED"/>
    <property type="match status" value="1"/>
</dbReference>
<name>A0A4R1K5T4_9BACT</name>
<feature type="domain" description="AMP-dependent synthetase/ligase" evidence="1">
    <location>
        <begin position="15"/>
        <end position="455"/>
    </location>
</feature>
<proteinExistence type="predicted"/>
<reference evidence="2 3" key="1">
    <citation type="submission" date="2019-03" db="EMBL/GenBank/DDBJ databases">
        <title>Genomic Encyclopedia of Type Strains, Phase IV (KMG-IV): sequencing the most valuable type-strain genomes for metagenomic binning, comparative biology and taxonomic classification.</title>
        <authorList>
            <person name="Goeker M."/>
        </authorList>
    </citation>
    <scope>NUCLEOTIDE SEQUENCE [LARGE SCALE GENOMIC DNA]</scope>
    <source>
        <strain evidence="2 3">DSM 24984</strain>
    </source>
</reference>
<dbReference type="PROSITE" id="PS00455">
    <property type="entry name" value="AMP_BINDING"/>
    <property type="match status" value="1"/>
</dbReference>
<dbReference type="EMBL" id="SMGG01000006">
    <property type="protein sequence ID" value="TCK59317.1"/>
    <property type="molecule type" value="Genomic_DNA"/>
</dbReference>
<evidence type="ECO:0000313" key="3">
    <source>
        <dbReference type="Proteomes" id="UP000294614"/>
    </source>
</evidence>
<dbReference type="Pfam" id="PF23562">
    <property type="entry name" value="AMP-binding_C_3"/>
    <property type="match status" value="1"/>
</dbReference>
<accession>A0A4R1K5T4</accession>
<dbReference type="InterPro" id="IPR042099">
    <property type="entry name" value="ANL_N_sf"/>
</dbReference>
<sequence>MANTDTRSVFRMFVEACGKYKKNTAFIYRVGGQELSVTYKKLLEDVFLLSRCFKSYGVEKGSKVLFISDNRYGWIVTDMALASLGAISIPRGSDTPPHEMKYITGHSEADFAIFETETVYENAQSDLLDEYYKSIFLIEGEDKDRPEGKVHTYNEMLADRTFTEDEMKEFCESNPTGIDETFTIIYTSGTTGHPKGVILSNRNVIYNLDMLPGLIALSEKDSWLSILPTWHIFERAAELLAITNGCCTVYSSVKTFAMDLEQYRPTIVATVPRVWESLYSKVQAALEKQSKFKLFMFQFLSRASASFNRHSRYLLGVNPEFEKTPLKQRLKEIGVSIAKVILLLPLKIIAMNKFKAVQAKFGGRLRLAVSGGGSLPGYLEDWLDAIGLRIVNAYGMTECAPAIAGRGLDCQVFGTLGRPVKGTKVRIVDESGREVPRGQEGEIQVKGPQVFSGYYNQPDENEKSFTPDGFFKTGDLGKLTFTGELKITGRIKDIIVLANGENIDPSRIESAITMLPFVKDAVLVGQDQKSLAALIIPDMEKLRDYMNNKLEHIRTDFDMNSKPVVDHVKKEINKLLSHKKGFKNHEKLHNLSFLEQEFKQGEELTNTLKKRRHFIEKRYKELISGLFKSNDNQ</sequence>
<protein>
    <submittedName>
        <fullName evidence="2">Long-chain acyl-CoA synthetase</fullName>
    </submittedName>
</protein>
<evidence type="ECO:0000313" key="2">
    <source>
        <dbReference type="EMBL" id="TCK59317.1"/>
    </source>
</evidence>
<dbReference type="AlphaFoldDB" id="A0A4R1K5T4"/>
<dbReference type="InterPro" id="IPR020845">
    <property type="entry name" value="AMP-binding_CS"/>
</dbReference>
<evidence type="ECO:0000259" key="1">
    <source>
        <dbReference type="Pfam" id="PF00501"/>
    </source>
</evidence>
<keyword evidence="3" id="KW-1185">Reference proteome</keyword>
<dbReference type="InterPro" id="IPR000873">
    <property type="entry name" value="AMP-dep_synth/lig_dom"/>
</dbReference>
<dbReference type="InterPro" id="IPR052987">
    <property type="entry name" value="Chloroplast_AMP-bd_Enzymes"/>
</dbReference>
<comment type="caution">
    <text evidence="2">The sequence shown here is derived from an EMBL/GenBank/DDBJ whole genome shotgun (WGS) entry which is preliminary data.</text>
</comment>
<dbReference type="Gene3D" id="3.40.50.12780">
    <property type="entry name" value="N-terminal domain of ligase-like"/>
    <property type="match status" value="1"/>
</dbReference>
<dbReference type="Pfam" id="PF00501">
    <property type="entry name" value="AMP-binding"/>
    <property type="match status" value="1"/>
</dbReference>
<dbReference type="OrthoDB" id="9799237at2"/>
<dbReference type="Proteomes" id="UP000294614">
    <property type="component" value="Unassembled WGS sequence"/>
</dbReference>
<dbReference type="PANTHER" id="PTHR43813">
    <property type="entry name" value="ACYL-ACTIVATING ENZYME 16, CHLOROPLASTIC-RELATED"/>
    <property type="match status" value="1"/>
</dbReference>
<organism evidence="2 3">
    <name type="scientific">Seleniivibrio woodruffii</name>
    <dbReference type="NCBI Taxonomy" id="1078050"/>
    <lineage>
        <taxon>Bacteria</taxon>
        <taxon>Pseudomonadati</taxon>
        <taxon>Deferribacterota</taxon>
        <taxon>Deferribacteres</taxon>
        <taxon>Deferribacterales</taxon>
        <taxon>Geovibrionaceae</taxon>
        <taxon>Seleniivibrio</taxon>
    </lineage>
</organism>